<name>A0A7S0ZY97_NOCSC</name>
<organism evidence="2">
    <name type="scientific">Noctiluca scintillans</name>
    <name type="common">Sea sparkle</name>
    <name type="synonym">Red tide dinoflagellate</name>
    <dbReference type="NCBI Taxonomy" id="2966"/>
    <lineage>
        <taxon>Eukaryota</taxon>
        <taxon>Sar</taxon>
        <taxon>Alveolata</taxon>
        <taxon>Dinophyceae</taxon>
        <taxon>Noctilucales</taxon>
        <taxon>Noctilucaceae</taxon>
        <taxon>Noctiluca</taxon>
    </lineage>
</organism>
<evidence type="ECO:0000313" key="2">
    <source>
        <dbReference type="EMBL" id="CAD8836548.1"/>
    </source>
</evidence>
<dbReference type="EMBL" id="HBFQ01015737">
    <property type="protein sequence ID" value="CAD8836548.1"/>
    <property type="molecule type" value="Transcribed_RNA"/>
</dbReference>
<feature type="compositionally biased region" description="Pro residues" evidence="1">
    <location>
        <begin position="491"/>
        <end position="505"/>
    </location>
</feature>
<feature type="compositionally biased region" description="Basic and acidic residues" evidence="1">
    <location>
        <begin position="312"/>
        <end position="325"/>
    </location>
</feature>
<feature type="region of interest" description="Disordered" evidence="1">
    <location>
        <begin position="368"/>
        <end position="387"/>
    </location>
</feature>
<dbReference type="AlphaFoldDB" id="A0A7S0ZY97"/>
<feature type="compositionally biased region" description="Basic and acidic residues" evidence="1">
    <location>
        <begin position="479"/>
        <end position="488"/>
    </location>
</feature>
<proteinExistence type="predicted"/>
<reference evidence="2" key="1">
    <citation type="submission" date="2021-01" db="EMBL/GenBank/DDBJ databases">
        <authorList>
            <person name="Corre E."/>
            <person name="Pelletier E."/>
            <person name="Niang G."/>
            <person name="Scheremetjew M."/>
            <person name="Finn R."/>
            <person name="Kale V."/>
            <person name="Holt S."/>
            <person name="Cochrane G."/>
            <person name="Meng A."/>
            <person name="Brown T."/>
            <person name="Cohen L."/>
        </authorList>
    </citation>
    <scope>NUCLEOTIDE SEQUENCE</scope>
</reference>
<sequence>MTSFLAATSDSSSAWSDATCWMASDHEDDGCKCDLRSSSDTEPTVERMKLEKWASAGNPDSRLIYLGEGTPEKLDSVEKPIMWSSGNTHAPRIGKAEVAHSYRSFVETRSAPDDLESSCQIDVCDRIVKAEARVSALASMVAMIPSHLKGMSAEIAILQKESANVEGRLAEKLSRLEDRMARPDNRLECRLRAVDKVMCTVKAQCEETTASLEKRIRELECRAGSSLVKEDLSKTDLRLREHEHSIVALKVALLDMELGIGKRSRDEYGVAKDNFMSRLLGHSEQDVLANIALTTLDAYSEPGPRRGLSHRLSGDERNIRRRERRDALSAEMDLITKEIQTRSKAGSEDHSPKVPSLPIGQALAQDLRCPNSPKAESPSHSRDACPSWLKGQVAGSARLRGAKADQSRSCPPTCIPEPRVKPRVTRSPVASHRARARDETKPEPRTDHKARSLSPVMRHRTEPRSLSPRRLEPSGAPDVRSRAVDRKIPRPLKPPLSAPTSPRQPRPVSFPTRAAQSAERRDS</sequence>
<feature type="region of interest" description="Disordered" evidence="1">
    <location>
        <begin position="299"/>
        <end position="325"/>
    </location>
</feature>
<feature type="region of interest" description="Disordered" evidence="1">
    <location>
        <begin position="397"/>
        <end position="523"/>
    </location>
</feature>
<gene>
    <name evidence="2" type="ORF">NSCI0253_LOCUS10896</name>
</gene>
<protein>
    <submittedName>
        <fullName evidence="2">Uncharacterized protein</fullName>
    </submittedName>
</protein>
<accession>A0A7S0ZY97</accession>
<evidence type="ECO:0000256" key="1">
    <source>
        <dbReference type="SAM" id="MobiDB-lite"/>
    </source>
</evidence>
<feature type="compositionally biased region" description="Basic and acidic residues" evidence="1">
    <location>
        <begin position="436"/>
        <end position="450"/>
    </location>
</feature>